<dbReference type="Proteomes" id="UP000003165">
    <property type="component" value="Unassembled WGS sequence"/>
</dbReference>
<dbReference type="AlphaFoldDB" id="B9Z6K6"/>
<proteinExistence type="inferred from homology"/>
<dbReference type="GO" id="GO:0005886">
    <property type="term" value="C:plasma membrane"/>
    <property type="evidence" value="ECO:0007669"/>
    <property type="project" value="UniProtKB-SubCell"/>
</dbReference>
<feature type="domain" description="ABC transmembrane type-1" evidence="7">
    <location>
        <begin position="62"/>
        <end position="243"/>
    </location>
</feature>
<keyword evidence="3 6" id="KW-0812">Transmembrane</keyword>
<gene>
    <name evidence="8" type="ORF">FuraDRAFT_2903</name>
</gene>
<organism evidence="8 9">
    <name type="scientific">Pseudogulbenkiania ferrooxidans 2002</name>
    <dbReference type="NCBI Taxonomy" id="279714"/>
    <lineage>
        <taxon>Bacteria</taxon>
        <taxon>Pseudomonadati</taxon>
        <taxon>Pseudomonadota</taxon>
        <taxon>Betaproteobacteria</taxon>
        <taxon>Neisseriales</taxon>
        <taxon>Chromobacteriaceae</taxon>
        <taxon>Pseudogulbenkiania</taxon>
    </lineage>
</organism>
<keyword evidence="2 6" id="KW-0813">Transport</keyword>
<comment type="similarity">
    <text evidence="6">Belongs to the binding-protein-dependent transport system permease family.</text>
</comment>
<feature type="transmembrane region" description="Helical" evidence="6">
    <location>
        <begin position="58"/>
        <end position="88"/>
    </location>
</feature>
<dbReference type="InterPro" id="IPR051204">
    <property type="entry name" value="ABC_transp_perm/SBD"/>
</dbReference>
<dbReference type="FunFam" id="1.10.3720.10:FF:000001">
    <property type="entry name" value="Glycine betaine ABC transporter, permease"/>
    <property type="match status" value="1"/>
</dbReference>
<sequence length="271" mass="27947" precursor="true">MSRRPQGWPKTLRRWACTPLSCSLAALLALTLGMPALRPLFAALFPELDRPIYQQDSFAALVLAHVSLVAASSAVAIVAGSVLGLAVCRPAGRAFRPLLESLLAMSQSFPPVAVLAVAAPLIGFGEAPALIALVLYGVLPIAQGTLAGLDAVPAATREVAQGLGFAPWQALWRVELPLAAPVILAGVRTSVVINIGTATIASTVGAKTLGSPIIVGLSGFNTAYVIQGAVLVALLAICCDQLFERLQRRLSAWQPTEGAAAETAPPPSAGH</sequence>
<keyword evidence="5 6" id="KW-0472">Membrane</keyword>
<evidence type="ECO:0000259" key="7">
    <source>
        <dbReference type="PROSITE" id="PS50928"/>
    </source>
</evidence>
<dbReference type="InterPro" id="IPR035906">
    <property type="entry name" value="MetI-like_sf"/>
</dbReference>
<comment type="subcellular location">
    <subcellularLocation>
        <location evidence="1 6">Cell membrane</location>
        <topology evidence="1 6">Multi-pass membrane protein</topology>
    </subcellularLocation>
</comment>
<reference evidence="8 9" key="1">
    <citation type="submission" date="2009-02" db="EMBL/GenBank/DDBJ databases">
        <title>Sequencing of the draft genome and assembly of Lutiella nitroferrum 2002.</title>
        <authorList>
            <consortium name="US DOE Joint Genome Institute (JGI-PGF)"/>
            <person name="Lucas S."/>
            <person name="Copeland A."/>
            <person name="Lapidus A."/>
            <person name="Glavina del Rio T."/>
            <person name="Tice H."/>
            <person name="Bruce D."/>
            <person name="Goodwin L."/>
            <person name="Pitluck S."/>
            <person name="Larimer F."/>
            <person name="Land M.L."/>
            <person name="Hauser L."/>
            <person name="Coates J.D."/>
        </authorList>
    </citation>
    <scope>NUCLEOTIDE SEQUENCE [LARGE SCALE GENOMIC DNA]</scope>
    <source>
        <strain evidence="8 9">2002</strain>
    </source>
</reference>
<evidence type="ECO:0000313" key="8">
    <source>
        <dbReference type="EMBL" id="EEG07581.1"/>
    </source>
</evidence>
<dbReference type="EMBL" id="ACIS01000008">
    <property type="protein sequence ID" value="EEG07581.1"/>
    <property type="molecule type" value="Genomic_DNA"/>
</dbReference>
<keyword evidence="4 6" id="KW-1133">Transmembrane helix</keyword>
<evidence type="ECO:0000313" key="9">
    <source>
        <dbReference type="Proteomes" id="UP000003165"/>
    </source>
</evidence>
<feature type="transmembrane region" description="Helical" evidence="6">
    <location>
        <begin position="224"/>
        <end position="243"/>
    </location>
</feature>
<dbReference type="eggNOG" id="COG1174">
    <property type="taxonomic scope" value="Bacteria"/>
</dbReference>
<evidence type="ECO:0000256" key="5">
    <source>
        <dbReference type="ARBA" id="ARBA00023136"/>
    </source>
</evidence>
<dbReference type="PROSITE" id="PS50928">
    <property type="entry name" value="ABC_TM1"/>
    <property type="match status" value="1"/>
</dbReference>
<evidence type="ECO:0000256" key="6">
    <source>
        <dbReference type="RuleBase" id="RU363032"/>
    </source>
</evidence>
<dbReference type="InterPro" id="IPR000515">
    <property type="entry name" value="MetI-like"/>
</dbReference>
<feature type="transmembrane region" description="Helical" evidence="6">
    <location>
        <begin position="109"/>
        <end position="139"/>
    </location>
</feature>
<dbReference type="GO" id="GO:0031460">
    <property type="term" value="P:glycine betaine transport"/>
    <property type="evidence" value="ECO:0007669"/>
    <property type="project" value="UniProtKB-ARBA"/>
</dbReference>
<accession>B9Z6K6</accession>
<keyword evidence="9" id="KW-1185">Reference proteome</keyword>
<comment type="caution">
    <text evidence="8">The sequence shown here is derived from an EMBL/GenBank/DDBJ whole genome shotgun (WGS) entry which is preliminary data.</text>
</comment>
<dbReference type="CDD" id="cd06261">
    <property type="entry name" value="TM_PBP2"/>
    <property type="match status" value="1"/>
</dbReference>
<evidence type="ECO:0000256" key="4">
    <source>
        <dbReference type="ARBA" id="ARBA00022989"/>
    </source>
</evidence>
<dbReference type="SUPFAM" id="SSF161098">
    <property type="entry name" value="MetI-like"/>
    <property type="match status" value="1"/>
</dbReference>
<protein>
    <submittedName>
        <fullName evidence="8">Binding-protein-dependent transport systems inner membrane component</fullName>
    </submittedName>
</protein>
<evidence type="ECO:0000256" key="3">
    <source>
        <dbReference type="ARBA" id="ARBA00022692"/>
    </source>
</evidence>
<dbReference type="Pfam" id="PF00528">
    <property type="entry name" value="BPD_transp_1"/>
    <property type="match status" value="1"/>
</dbReference>
<evidence type="ECO:0000256" key="1">
    <source>
        <dbReference type="ARBA" id="ARBA00004651"/>
    </source>
</evidence>
<name>B9Z6K6_9NEIS</name>
<dbReference type="RefSeq" id="WP_008954923.1">
    <property type="nucleotide sequence ID" value="NZ_ACIS01000008.1"/>
</dbReference>
<dbReference type="PANTHER" id="PTHR30177">
    <property type="entry name" value="GLYCINE BETAINE/L-PROLINE TRANSPORT SYSTEM PERMEASE PROTEIN PROW"/>
    <property type="match status" value="1"/>
</dbReference>
<evidence type="ECO:0000256" key="2">
    <source>
        <dbReference type="ARBA" id="ARBA00022448"/>
    </source>
</evidence>
<dbReference type="Gene3D" id="1.10.3720.10">
    <property type="entry name" value="MetI-like"/>
    <property type="match status" value="1"/>
</dbReference>
<dbReference type="PANTHER" id="PTHR30177:SF32">
    <property type="entry name" value="GLYCINE BETAINE UPTAKE SYSTEM PERMEASE PROTEIN YEHW"/>
    <property type="match status" value="1"/>
</dbReference>
<dbReference type="GO" id="GO:0055085">
    <property type="term" value="P:transmembrane transport"/>
    <property type="evidence" value="ECO:0007669"/>
    <property type="project" value="InterPro"/>
</dbReference>